<dbReference type="EMBL" id="PGOL01003401">
    <property type="protein sequence ID" value="PKI41349.1"/>
    <property type="molecule type" value="Genomic_DNA"/>
</dbReference>
<evidence type="ECO:0008006" key="7">
    <source>
        <dbReference type="Google" id="ProtNLM"/>
    </source>
</evidence>
<evidence type="ECO:0000256" key="1">
    <source>
        <dbReference type="SAM" id="MobiDB-lite"/>
    </source>
</evidence>
<organism evidence="3 5">
    <name type="scientific">Punica granatum</name>
    <name type="common">Pomegranate</name>
    <dbReference type="NCBI Taxonomy" id="22663"/>
    <lineage>
        <taxon>Eukaryota</taxon>
        <taxon>Viridiplantae</taxon>
        <taxon>Streptophyta</taxon>
        <taxon>Embryophyta</taxon>
        <taxon>Tracheophyta</taxon>
        <taxon>Spermatophyta</taxon>
        <taxon>Magnoliopsida</taxon>
        <taxon>eudicotyledons</taxon>
        <taxon>Gunneridae</taxon>
        <taxon>Pentapetalae</taxon>
        <taxon>rosids</taxon>
        <taxon>malvids</taxon>
        <taxon>Myrtales</taxon>
        <taxon>Lythraceae</taxon>
        <taxon>Punica</taxon>
    </lineage>
</organism>
<evidence type="ECO:0000313" key="3">
    <source>
        <dbReference type="EMBL" id="OWM71677.1"/>
    </source>
</evidence>
<evidence type="ECO:0000256" key="2">
    <source>
        <dbReference type="SAM" id="Phobius"/>
    </source>
</evidence>
<dbReference type="PANTHER" id="PTHR46666">
    <property type="entry name" value="60S RIBOSOMAL L18A-LIKE PROTEIN"/>
    <property type="match status" value="1"/>
</dbReference>
<keyword evidence="2" id="KW-1133">Transmembrane helix</keyword>
<feature type="compositionally biased region" description="Basic and acidic residues" evidence="1">
    <location>
        <begin position="1"/>
        <end position="10"/>
    </location>
</feature>
<evidence type="ECO:0000313" key="6">
    <source>
        <dbReference type="Proteomes" id="UP000233551"/>
    </source>
</evidence>
<dbReference type="AlphaFoldDB" id="A0A218WFR9"/>
<keyword evidence="2" id="KW-0812">Transmembrane</keyword>
<dbReference type="Proteomes" id="UP000197138">
    <property type="component" value="Unassembled WGS sequence"/>
</dbReference>
<comment type="caution">
    <text evidence="3">The sequence shown here is derived from an EMBL/GenBank/DDBJ whole genome shotgun (WGS) entry which is preliminary data.</text>
</comment>
<evidence type="ECO:0000313" key="4">
    <source>
        <dbReference type="EMBL" id="PKI41349.1"/>
    </source>
</evidence>
<dbReference type="STRING" id="22663.A0A218WFR9"/>
<dbReference type="Proteomes" id="UP000233551">
    <property type="component" value="Unassembled WGS sequence"/>
</dbReference>
<evidence type="ECO:0000313" key="5">
    <source>
        <dbReference type="Proteomes" id="UP000197138"/>
    </source>
</evidence>
<reference evidence="4 6" key="3">
    <citation type="submission" date="2017-11" db="EMBL/GenBank/DDBJ databases">
        <title>De-novo sequencing of pomegranate (Punica granatum L.) genome.</title>
        <authorList>
            <person name="Akparov Z."/>
            <person name="Amiraslanov A."/>
            <person name="Hajiyeva S."/>
            <person name="Abbasov M."/>
            <person name="Kaur K."/>
            <person name="Hamwieh A."/>
            <person name="Solovyev V."/>
            <person name="Salamov A."/>
            <person name="Braich B."/>
            <person name="Kosarev P."/>
            <person name="Mahmoud A."/>
            <person name="Hajiyev E."/>
            <person name="Babayeva S."/>
            <person name="Izzatullayeva V."/>
            <person name="Mammadov A."/>
            <person name="Mammadov A."/>
            <person name="Sharifova S."/>
            <person name="Ojaghi J."/>
            <person name="Eynullazada K."/>
            <person name="Bayramov B."/>
            <person name="Abdulazimova A."/>
            <person name="Shahmuradov I."/>
        </authorList>
    </citation>
    <scope>NUCLEOTIDE SEQUENCE [LARGE SCALE GENOMIC DNA]</scope>
    <source>
        <strain evidence="4">AG2017</strain>
        <strain evidence="6">cv. AG2017</strain>
        <tissue evidence="4">Leaf</tissue>
    </source>
</reference>
<feature type="region of interest" description="Disordered" evidence="1">
    <location>
        <begin position="1"/>
        <end position="23"/>
    </location>
</feature>
<reference evidence="5" key="1">
    <citation type="journal article" date="2017" name="Plant J.">
        <title>The pomegranate (Punica granatum L.) genome and the genomics of punicalagin biosynthesis.</title>
        <authorList>
            <person name="Qin G."/>
            <person name="Xu C."/>
            <person name="Ming R."/>
            <person name="Tang H."/>
            <person name="Guyot R."/>
            <person name="Kramer E.M."/>
            <person name="Hu Y."/>
            <person name="Yi X."/>
            <person name="Qi Y."/>
            <person name="Xu X."/>
            <person name="Gao Z."/>
            <person name="Pan H."/>
            <person name="Jian J."/>
            <person name="Tian Y."/>
            <person name="Yue Z."/>
            <person name="Xu Y."/>
        </authorList>
    </citation>
    <scope>NUCLEOTIDE SEQUENCE [LARGE SCALE GENOMIC DNA]</scope>
    <source>
        <strain evidence="5">cv. Dabenzi</strain>
    </source>
</reference>
<keyword evidence="2" id="KW-0472">Membrane</keyword>
<keyword evidence="6" id="KW-1185">Reference proteome</keyword>
<feature type="transmembrane region" description="Helical" evidence="2">
    <location>
        <begin position="58"/>
        <end position="81"/>
    </location>
</feature>
<accession>A0A218WFR9</accession>
<gene>
    <name evidence="3" type="ORF">CDL15_Pgr005865</name>
    <name evidence="4" type="ORF">CRG98_038235</name>
</gene>
<feature type="transmembrane region" description="Helical" evidence="2">
    <location>
        <begin position="93"/>
        <end position="117"/>
    </location>
</feature>
<dbReference type="EMBL" id="MTKT01004399">
    <property type="protein sequence ID" value="OWM71677.1"/>
    <property type="molecule type" value="Genomic_DNA"/>
</dbReference>
<sequence>MENNDNRDSDEVTLTEQGTDEKVPRTYRGGDFSLLEPATIGVSRGPYDNPLPCFGCGIGWFSFIVGFVFPPFWFYATVLYLGNYYHKHPRERVGLAASAIAAMICLVAVLIPVLVVFCLRATQWH</sequence>
<protein>
    <recommendedName>
        <fullName evidence="7">60S ribosomal protein L18a-like protein</fullName>
    </recommendedName>
</protein>
<reference evidence="3" key="2">
    <citation type="submission" date="2017-06" db="EMBL/GenBank/DDBJ databases">
        <title>The pomegranate genome and the genomics of punicalagin biosynthesis.</title>
        <authorList>
            <person name="Xu C."/>
        </authorList>
    </citation>
    <scope>NUCLEOTIDE SEQUENCE [LARGE SCALE GENOMIC DNA]</scope>
    <source>
        <tissue evidence="3">Fresh leaf</tissue>
    </source>
</reference>
<proteinExistence type="predicted"/>
<name>A0A218WFR9_PUNGR</name>
<dbReference type="PANTHER" id="PTHR46666:SF2">
    <property type="entry name" value="60S RIBOSOMAL L18A-LIKE PROTEIN"/>
    <property type="match status" value="1"/>
</dbReference>